<gene>
    <name evidence="2" type="ORF">DXG03_004429</name>
</gene>
<dbReference type="OrthoDB" id="7663182at2759"/>
<name>A0A9P7FSW4_9AGAR</name>
<dbReference type="EMBL" id="JABCKV010002647">
    <property type="protein sequence ID" value="KAG5637523.1"/>
    <property type="molecule type" value="Genomic_DNA"/>
</dbReference>
<keyword evidence="3" id="KW-1185">Reference proteome</keyword>
<evidence type="ECO:0000256" key="1">
    <source>
        <dbReference type="SAM" id="MobiDB-lite"/>
    </source>
</evidence>
<reference evidence="2" key="2">
    <citation type="submission" date="2021-10" db="EMBL/GenBank/DDBJ databases">
        <title>Phylogenomics reveals ancestral predisposition of the termite-cultivated fungus Termitomyces towards a domesticated lifestyle.</title>
        <authorList>
            <person name="Auxier B."/>
            <person name="Grum-Grzhimaylo A."/>
            <person name="Cardenas M.E."/>
            <person name="Lodge J.D."/>
            <person name="Laessoe T."/>
            <person name="Pedersen O."/>
            <person name="Smith M.E."/>
            <person name="Kuyper T.W."/>
            <person name="Franco-Molano E.A."/>
            <person name="Baroni T.J."/>
            <person name="Aanen D.K."/>
        </authorList>
    </citation>
    <scope>NUCLEOTIDE SEQUENCE</scope>
    <source>
        <strain evidence="2">AP01</strain>
        <tissue evidence="2">Mycelium</tissue>
    </source>
</reference>
<feature type="region of interest" description="Disordered" evidence="1">
    <location>
        <begin position="56"/>
        <end position="88"/>
    </location>
</feature>
<reference evidence="2" key="1">
    <citation type="submission" date="2020-07" db="EMBL/GenBank/DDBJ databases">
        <authorList>
            <person name="Nieuwenhuis M."/>
            <person name="Van De Peppel L.J.J."/>
        </authorList>
    </citation>
    <scope>NUCLEOTIDE SEQUENCE</scope>
    <source>
        <strain evidence="2">AP01</strain>
        <tissue evidence="2">Mycelium</tissue>
    </source>
</reference>
<evidence type="ECO:0000313" key="3">
    <source>
        <dbReference type="Proteomes" id="UP000775547"/>
    </source>
</evidence>
<comment type="caution">
    <text evidence="2">The sequence shown here is derived from an EMBL/GenBank/DDBJ whole genome shotgun (WGS) entry which is preliminary data.</text>
</comment>
<proteinExistence type="predicted"/>
<feature type="compositionally biased region" description="Basic residues" evidence="1">
    <location>
        <begin position="61"/>
        <end position="76"/>
    </location>
</feature>
<dbReference type="AlphaFoldDB" id="A0A9P7FSW4"/>
<accession>A0A9P7FSW4</accession>
<dbReference type="Proteomes" id="UP000775547">
    <property type="component" value="Unassembled WGS sequence"/>
</dbReference>
<feature type="non-terminal residue" evidence="2">
    <location>
        <position position="1"/>
    </location>
</feature>
<organism evidence="2 3">
    <name type="scientific">Asterophora parasitica</name>
    <dbReference type="NCBI Taxonomy" id="117018"/>
    <lineage>
        <taxon>Eukaryota</taxon>
        <taxon>Fungi</taxon>
        <taxon>Dikarya</taxon>
        <taxon>Basidiomycota</taxon>
        <taxon>Agaricomycotina</taxon>
        <taxon>Agaricomycetes</taxon>
        <taxon>Agaricomycetidae</taxon>
        <taxon>Agaricales</taxon>
        <taxon>Tricholomatineae</taxon>
        <taxon>Lyophyllaceae</taxon>
        <taxon>Asterophora</taxon>
    </lineage>
</organism>
<evidence type="ECO:0000313" key="2">
    <source>
        <dbReference type="EMBL" id="KAG5637523.1"/>
    </source>
</evidence>
<sequence length="88" mass="9703">NIPLVLETPSFEQPQKTWAKEIEVLNRLSGLTLDEPGADTQMDELVNGIKTAVLHAEKNGKGKSKTKAPGRTSKKRKADDEGDEDEEE</sequence>
<protein>
    <submittedName>
        <fullName evidence="2">Uncharacterized protein</fullName>
    </submittedName>
</protein>